<dbReference type="Pfam" id="PF00512">
    <property type="entry name" value="HisKA"/>
    <property type="match status" value="1"/>
</dbReference>
<keyword evidence="10" id="KW-0812">Transmembrane</keyword>
<dbReference type="Gene3D" id="1.10.287.130">
    <property type="match status" value="1"/>
</dbReference>
<dbReference type="SUPFAM" id="SSF47384">
    <property type="entry name" value="Homodimeric domain of signal transducing histidine kinase"/>
    <property type="match status" value="1"/>
</dbReference>
<feature type="transmembrane region" description="Helical" evidence="10">
    <location>
        <begin position="116"/>
        <end position="137"/>
    </location>
</feature>
<keyword evidence="7" id="KW-0067">ATP-binding</keyword>
<evidence type="ECO:0000256" key="1">
    <source>
        <dbReference type="ARBA" id="ARBA00000085"/>
    </source>
</evidence>
<comment type="caution">
    <text evidence="12">The sequence shown here is derived from an EMBL/GenBank/DDBJ whole genome shotgun (WGS) entry which is preliminary data.</text>
</comment>
<keyword evidence="10" id="KW-1133">Transmembrane helix</keyword>
<keyword evidence="8" id="KW-0902">Two-component regulatory system</keyword>
<keyword evidence="5" id="KW-0547">Nucleotide-binding</keyword>
<keyword evidence="4" id="KW-0808">Transferase</keyword>
<dbReference type="Gene3D" id="3.30.565.10">
    <property type="entry name" value="Histidine kinase-like ATPase, C-terminal domain"/>
    <property type="match status" value="1"/>
</dbReference>
<accession>A0A0C2YVC2</accession>
<evidence type="ECO:0000313" key="12">
    <source>
        <dbReference type="EMBL" id="KIL98630.1"/>
    </source>
</evidence>
<keyword evidence="13" id="KW-1185">Reference proteome</keyword>
<evidence type="ECO:0000259" key="11">
    <source>
        <dbReference type="PROSITE" id="PS50109"/>
    </source>
</evidence>
<organism evidence="12 13">
    <name type="scientific">Paramagnetospirillum magnetotacticum MS-1</name>
    <dbReference type="NCBI Taxonomy" id="272627"/>
    <lineage>
        <taxon>Bacteria</taxon>
        <taxon>Pseudomonadati</taxon>
        <taxon>Pseudomonadota</taxon>
        <taxon>Alphaproteobacteria</taxon>
        <taxon>Rhodospirillales</taxon>
        <taxon>Magnetospirillaceae</taxon>
        <taxon>Paramagnetospirillum</taxon>
    </lineage>
</organism>
<feature type="transmembrane region" description="Helical" evidence="10">
    <location>
        <begin position="94"/>
        <end position="111"/>
    </location>
</feature>
<dbReference type="STRING" id="272627.CCC_02080"/>
<dbReference type="Proteomes" id="UP000031971">
    <property type="component" value="Unassembled WGS sequence"/>
</dbReference>
<dbReference type="SUPFAM" id="SSF55874">
    <property type="entry name" value="ATPase domain of HSP90 chaperone/DNA topoisomerase II/histidine kinase"/>
    <property type="match status" value="1"/>
</dbReference>
<dbReference type="InterPro" id="IPR050351">
    <property type="entry name" value="BphY/WalK/GraS-like"/>
</dbReference>
<evidence type="ECO:0000256" key="5">
    <source>
        <dbReference type="ARBA" id="ARBA00022741"/>
    </source>
</evidence>
<reference evidence="12 13" key="1">
    <citation type="submission" date="2015-01" db="EMBL/GenBank/DDBJ databases">
        <title>Genome Sequence of Magnetospirillum magnetotacticum Strain MS-1.</title>
        <authorList>
            <person name="Marinov G.K."/>
            <person name="Smalley M.D."/>
            <person name="DeSalvo G."/>
        </authorList>
    </citation>
    <scope>NUCLEOTIDE SEQUENCE [LARGE SCALE GENOMIC DNA]</scope>
    <source>
        <strain evidence="12 13">MS-1</strain>
    </source>
</reference>
<dbReference type="CDD" id="cd00075">
    <property type="entry name" value="HATPase"/>
    <property type="match status" value="1"/>
</dbReference>
<dbReference type="PANTHER" id="PTHR42878">
    <property type="entry name" value="TWO-COMPONENT HISTIDINE KINASE"/>
    <property type="match status" value="1"/>
</dbReference>
<keyword evidence="9" id="KW-0175">Coiled coil</keyword>
<dbReference type="InterPro" id="IPR003661">
    <property type="entry name" value="HisK_dim/P_dom"/>
</dbReference>
<dbReference type="PRINTS" id="PR00344">
    <property type="entry name" value="BCTRLSENSOR"/>
</dbReference>
<dbReference type="SMART" id="SM00387">
    <property type="entry name" value="HATPase_c"/>
    <property type="match status" value="1"/>
</dbReference>
<keyword evidence="3" id="KW-0597">Phosphoprotein</keyword>
<evidence type="ECO:0000256" key="8">
    <source>
        <dbReference type="ARBA" id="ARBA00023012"/>
    </source>
</evidence>
<dbReference type="CDD" id="cd00082">
    <property type="entry name" value="HisKA"/>
    <property type="match status" value="1"/>
</dbReference>
<feature type="transmembrane region" description="Helical" evidence="10">
    <location>
        <begin position="70"/>
        <end position="88"/>
    </location>
</feature>
<evidence type="ECO:0000256" key="10">
    <source>
        <dbReference type="SAM" id="Phobius"/>
    </source>
</evidence>
<dbReference type="Pfam" id="PF02518">
    <property type="entry name" value="HATPase_c"/>
    <property type="match status" value="1"/>
</dbReference>
<gene>
    <name evidence="12" type="ORF">CCC_02080</name>
</gene>
<keyword evidence="6 12" id="KW-0418">Kinase</keyword>
<feature type="transmembrane region" description="Helical" evidence="10">
    <location>
        <begin position="12"/>
        <end position="31"/>
    </location>
</feature>
<dbReference type="GO" id="GO:0030295">
    <property type="term" value="F:protein kinase activator activity"/>
    <property type="evidence" value="ECO:0007669"/>
    <property type="project" value="TreeGrafter"/>
</dbReference>
<keyword evidence="10" id="KW-0472">Membrane</keyword>
<dbReference type="GO" id="GO:0007234">
    <property type="term" value="P:osmosensory signaling via phosphorelay pathway"/>
    <property type="evidence" value="ECO:0007669"/>
    <property type="project" value="TreeGrafter"/>
</dbReference>
<sequence length="427" mass="47365">MDATDDQVIRDRLMIQIHLITSAYSIVYIITSLGVGYPIGVMMMSVCFIIILALLAYFRRSGRYRLTGNLFLADCLFIAILSNSIFTGGSSSPVIHWIFIIPVCSVILLGLSKDTLAWLTISIAGLVAMPIASTLGYDFDTLYDLNYKELFESICDLGLVTILFFAAAVFHANRSTLIDKLKQTEQALQETNRQIQNALDTQRKAIQEQRNFMGMVSHEFRTPLGIISGAASVLRLAPQGGDDARTETDKVFRAVRRMDHMIDMLTDDDWLYMVATEFRHRPVNIKSLMEAAMAEVSDLAPARPIHLSLDEPLQVYGDKDLLSVAFSNLVGNASKYSPPTTPIEVWMSRQDNRAEIRVVDHGAGIEPADLPRVFEKYYRSSTVKHAPGTGLGLYLVKSIIERHGGSISVNSSPGQGATFTLSLPLYD</sequence>
<dbReference type="InterPro" id="IPR005467">
    <property type="entry name" value="His_kinase_dom"/>
</dbReference>
<dbReference type="InterPro" id="IPR003594">
    <property type="entry name" value="HATPase_dom"/>
</dbReference>
<dbReference type="GO" id="GO:0000156">
    <property type="term" value="F:phosphorelay response regulator activity"/>
    <property type="evidence" value="ECO:0007669"/>
    <property type="project" value="TreeGrafter"/>
</dbReference>
<evidence type="ECO:0000256" key="7">
    <source>
        <dbReference type="ARBA" id="ARBA00022840"/>
    </source>
</evidence>
<dbReference type="AlphaFoldDB" id="A0A0C2YVC2"/>
<comment type="catalytic activity">
    <reaction evidence="1">
        <text>ATP + protein L-histidine = ADP + protein N-phospho-L-histidine.</text>
        <dbReference type="EC" id="2.7.13.3"/>
    </reaction>
</comment>
<evidence type="ECO:0000256" key="9">
    <source>
        <dbReference type="SAM" id="Coils"/>
    </source>
</evidence>
<feature type="transmembrane region" description="Helical" evidence="10">
    <location>
        <begin position="37"/>
        <end position="58"/>
    </location>
</feature>
<keyword evidence="12" id="KW-0406">Ion transport</keyword>
<protein>
    <recommendedName>
        <fullName evidence="2">histidine kinase</fullName>
        <ecNumber evidence="2">2.7.13.3</ecNumber>
    </recommendedName>
</protein>
<dbReference type="FunFam" id="3.30.565.10:FF:000006">
    <property type="entry name" value="Sensor histidine kinase WalK"/>
    <property type="match status" value="1"/>
</dbReference>
<dbReference type="PANTHER" id="PTHR42878:SF7">
    <property type="entry name" value="SENSOR HISTIDINE KINASE GLRK"/>
    <property type="match status" value="1"/>
</dbReference>
<evidence type="ECO:0000313" key="13">
    <source>
        <dbReference type="Proteomes" id="UP000031971"/>
    </source>
</evidence>
<dbReference type="InterPro" id="IPR036097">
    <property type="entry name" value="HisK_dim/P_sf"/>
</dbReference>
<dbReference type="GO" id="GO:0034220">
    <property type="term" value="P:monoatomic ion transmembrane transport"/>
    <property type="evidence" value="ECO:0007669"/>
    <property type="project" value="UniProtKB-KW"/>
</dbReference>
<evidence type="ECO:0000256" key="3">
    <source>
        <dbReference type="ARBA" id="ARBA00022553"/>
    </source>
</evidence>
<dbReference type="PROSITE" id="PS50109">
    <property type="entry name" value="HIS_KIN"/>
    <property type="match status" value="1"/>
</dbReference>
<keyword evidence="12" id="KW-0813">Transport</keyword>
<evidence type="ECO:0000256" key="6">
    <source>
        <dbReference type="ARBA" id="ARBA00022777"/>
    </source>
</evidence>
<feature type="domain" description="Histidine kinase" evidence="11">
    <location>
        <begin position="215"/>
        <end position="427"/>
    </location>
</feature>
<feature type="coiled-coil region" evidence="9">
    <location>
        <begin position="174"/>
        <end position="208"/>
    </location>
</feature>
<evidence type="ECO:0000256" key="4">
    <source>
        <dbReference type="ARBA" id="ARBA00022679"/>
    </source>
</evidence>
<feature type="transmembrane region" description="Helical" evidence="10">
    <location>
        <begin position="157"/>
        <end position="173"/>
    </location>
</feature>
<dbReference type="EMBL" id="JXSL01000027">
    <property type="protein sequence ID" value="KIL98630.1"/>
    <property type="molecule type" value="Genomic_DNA"/>
</dbReference>
<dbReference type="InterPro" id="IPR036890">
    <property type="entry name" value="HATPase_C_sf"/>
</dbReference>
<dbReference type="GO" id="GO:0000155">
    <property type="term" value="F:phosphorelay sensor kinase activity"/>
    <property type="evidence" value="ECO:0007669"/>
    <property type="project" value="InterPro"/>
</dbReference>
<dbReference type="InterPro" id="IPR004358">
    <property type="entry name" value="Sig_transdc_His_kin-like_C"/>
</dbReference>
<evidence type="ECO:0000256" key="2">
    <source>
        <dbReference type="ARBA" id="ARBA00012438"/>
    </source>
</evidence>
<dbReference type="EC" id="2.7.13.3" evidence="2"/>
<dbReference type="RefSeq" id="WP_041041005.1">
    <property type="nucleotide sequence ID" value="NZ_JXSL01000027.1"/>
</dbReference>
<dbReference type="SMART" id="SM00388">
    <property type="entry name" value="HisKA"/>
    <property type="match status" value="1"/>
</dbReference>
<dbReference type="GO" id="GO:0005524">
    <property type="term" value="F:ATP binding"/>
    <property type="evidence" value="ECO:0007669"/>
    <property type="project" value="UniProtKB-KW"/>
</dbReference>
<keyword evidence="12" id="KW-0407">Ion channel</keyword>
<proteinExistence type="predicted"/>
<name>A0A0C2YVC2_PARME</name>